<evidence type="ECO:0000256" key="1">
    <source>
        <dbReference type="ARBA" id="ARBA00001971"/>
    </source>
</evidence>
<dbReference type="InterPro" id="IPR036396">
    <property type="entry name" value="Cyt_P450_sf"/>
</dbReference>
<sequence>MGLLLFVQYATLLLLGTLAVAVFRSLMKARKYPPGPAAIPVLGNLHKLENDFRYNYILEMSKTHGDFTFFYNPVLSVLVLSSYRAMQDLLVNRGSKYSDRPGSSIVELMGTGSLITEPFGPKWKLQRKLFHQHLNKAALPQYWSIAEHEAKRCTLRLQRDPNNWSDELRLNTTRVILGITYDARDIFATDDERALASGEFLGHVIETLSPGLFWVDIFPSLKYIPSWIPLLGKEIKKLSKWGEQDRTVIPKSFYVVKGQKEAGIAKPSFALSLLEDNATDERTMAWLSASMYGGGSDTIWTALQAFLLAMVLYPEAQKKAQDEIERVVGNDRLPGMHDRDSLPYVENLIKEVLRWWLLAPGAISHRLMEDDEYKGYFIPKGTVIVPSTWYDERFRAKLFILFLPSCTSRCISRDEEMYPDPETFRPERFTEPNADGQLPLDPHKFAFGVGRRVCPGLDFGDMVLFSNVAIFLATSTILKGLDENGNEITPTTVPIHPVPGTLQVQNRAAPINSAPRH</sequence>
<comment type="caution">
    <text evidence="11">The sequence shown here is derived from an EMBL/GenBank/DDBJ whole genome shotgun (WGS) entry which is preliminary data.</text>
</comment>
<keyword evidence="7 9" id="KW-0408">Iron</keyword>
<organism evidence="11 12">
    <name type="scientific">Hydnum rufescens UP504</name>
    <dbReference type="NCBI Taxonomy" id="1448309"/>
    <lineage>
        <taxon>Eukaryota</taxon>
        <taxon>Fungi</taxon>
        <taxon>Dikarya</taxon>
        <taxon>Basidiomycota</taxon>
        <taxon>Agaricomycotina</taxon>
        <taxon>Agaricomycetes</taxon>
        <taxon>Cantharellales</taxon>
        <taxon>Hydnaceae</taxon>
        <taxon>Hydnum</taxon>
    </lineage>
</organism>
<evidence type="ECO:0000256" key="6">
    <source>
        <dbReference type="ARBA" id="ARBA00023002"/>
    </source>
</evidence>
<dbReference type="GO" id="GO:0016705">
    <property type="term" value="F:oxidoreductase activity, acting on paired donors, with incorporation or reduction of molecular oxygen"/>
    <property type="evidence" value="ECO:0007669"/>
    <property type="project" value="InterPro"/>
</dbReference>
<evidence type="ECO:0008006" key="13">
    <source>
        <dbReference type="Google" id="ProtNLM"/>
    </source>
</evidence>
<evidence type="ECO:0000256" key="5">
    <source>
        <dbReference type="ARBA" id="ARBA00022723"/>
    </source>
</evidence>
<gene>
    <name evidence="11" type="ORF">BS47DRAFT_1397456</name>
</gene>
<keyword evidence="8 10" id="KW-0503">Monooxygenase</keyword>
<evidence type="ECO:0000256" key="7">
    <source>
        <dbReference type="ARBA" id="ARBA00023004"/>
    </source>
</evidence>
<dbReference type="SUPFAM" id="SSF48264">
    <property type="entry name" value="Cytochrome P450"/>
    <property type="match status" value="1"/>
</dbReference>
<evidence type="ECO:0000313" key="12">
    <source>
        <dbReference type="Proteomes" id="UP000886523"/>
    </source>
</evidence>
<evidence type="ECO:0000256" key="4">
    <source>
        <dbReference type="ARBA" id="ARBA00022617"/>
    </source>
</evidence>
<dbReference type="PANTHER" id="PTHR46300">
    <property type="entry name" value="P450, PUTATIVE (EUROFUNG)-RELATED-RELATED"/>
    <property type="match status" value="1"/>
</dbReference>
<dbReference type="PROSITE" id="PS00086">
    <property type="entry name" value="CYTOCHROME_P450"/>
    <property type="match status" value="1"/>
</dbReference>
<dbReference type="GO" id="GO:0004497">
    <property type="term" value="F:monooxygenase activity"/>
    <property type="evidence" value="ECO:0007669"/>
    <property type="project" value="UniProtKB-KW"/>
</dbReference>
<dbReference type="GO" id="GO:0005506">
    <property type="term" value="F:iron ion binding"/>
    <property type="evidence" value="ECO:0007669"/>
    <property type="project" value="InterPro"/>
</dbReference>
<dbReference type="InterPro" id="IPR001128">
    <property type="entry name" value="Cyt_P450"/>
</dbReference>
<evidence type="ECO:0000256" key="9">
    <source>
        <dbReference type="PIRSR" id="PIRSR602401-1"/>
    </source>
</evidence>
<comment type="pathway">
    <text evidence="2">Secondary metabolite biosynthesis.</text>
</comment>
<reference evidence="11" key="1">
    <citation type="journal article" date="2020" name="Nat. Commun.">
        <title>Large-scale genome sequencing of mycorrhizal fungi provides insights into the early evolution of symbiotic traits.</title>
        <authorList>
            <person name="Miyauchi S."/>
            <person name="Kiss E."/>
            <person name="Kuo A."/>
            <person name="Drula E."/>
            <person name="Kohler A."/>
            <person name="Sanchez-Garcia M."/>
            <person name="Morin E."/>
            <person name="Andreopoulos B."/>
            <person name="Barry K.W."/>
            <person name="Bonito G."/>
            <person name="Buee M."/>
            <person name="Carver A."/>
            <person name="Chen C."/>
            <person name="Cichocki N."/>
            <person name="Clum A."/>
            <person name="Culley D."/>
            <person name="Crous P.W."/>
            <person name="Fauchery L."/>
            <person name="Girlanda M."/>
            <person name="Hayes R.D."/>
            <person name="Keri Z."/>
            <person name="LaButti K."/>
            <person name="Lipzen A."/>
            <person name="Lombard V."/>
            <person name="Magnuson J."/>
            <person name="Maillard F."/>
            <person name="Murat C."/>
            <person name="Nolan M."/>
            <person name="Ohm R.A."/>
            <person name="Pangilinan J."/>
            <person name="Pereira M.F."/>
            <person name="Perotto S."/>
            <person name="Peter M."/>
            <person name="Pfister S."/>
            <person name="Riley R."/>
            <person name="Sitrit Y."/>
            <person name="Stielow J.B."/>
            <person name="Szollosi G."/>
            <person name="Zifcakova L."/>
            <person name="Stursova M."/>
            <person name="Spatafora J.W."/>
            <person name="Tedersoo L."/>
            <person name="Vaario L.M."/>
            <person name="Yamada A."/>
            <person name="Yan M."/>
            <person name="Wang P."/>
            <person name="Xu J."/>
            <person name="Bruns T."/>
            <person name="Baldrian P."/>
            <person name="Vilgalys R."/>
            <person name="Dunand C."/>
            <person name="Henrissat B."/>
            <person name="Grigoriev I.V."/>
            <person name="Hibbett D."/>
            <person name="Nagy L.G."/>
            <person name="Martin F.M."/>
        </authorList>
    </citation>
    <scope>NUCLEOTIDE SEQUENCE</scope>
    <source>
        <strain evidence="11">UP504</strain>
    </source>
</reference>
<dbReference type="InterPro" id="IPR002401">
    <property type="entry name" value="Cyt_P450_E_grp-I"/>
</dbReference>
<comment type="cofactor">
    <cofactor evidence="1 9">
        <name>heme</name>
        <dbReference type="ChEBI" id="CHEBI:30413"/>
    </cofactor>
</comment>
<dbReference type="GO" id="GO:0016020">
    <property type="term" value="C:membrane"/>
    <property type="evidence" value="ECO:0007669"/>
    <property type="project" value="UniProtKB-SubCell"/>
</dbReference>
<keyword evidence="4 9" id="KW-0349">Heme</keyword>
<protein>
    <recommendedName>
        <fullName evidence="13">Cytochrome P450</fullName>
    </recommendedName>
</protein>
<dbReference type="Proteomes" id="UP000886523">
    <property type="component" value="Unassembled WGS sequence"/>
</dbReference>
<accession>A0A9P6ANA4</accession>
<dbReference type="GO" id="GO:0020037">
    <property type="term" value="F:heme binding"/>
    <property type="evidence" value="ECO:0007669"/>
    <property type="project" value="InterPro"/>
</dbReference>
<dbReference type="InterPro" id="IPR017972">
    <property type="entry name" value="Cyt_P450_CS"/>
</dbReference>
<dbReference type="PRINTS" id="PR00463">
    <property type="entry name" value="EP450I"/>
</dbReference>
<evidence type="ECO:0000256" key="8">
    <source>
        <dbReference type="ARBA" id="ARBA00023033"/>
    </source>
</evidence>
<dbReference type="Pfam" id="PF00067">
    <property type="entry name" value="p450"/>
    <property type="match status" value="2"/>
</dbReference>
<evidence type="ECO:0000256" key="10">
    <source>
        <dbReference type="RuleBase" id="RU000461"/>
    </source>
</evidence>
<dbReference type="OrthoDB" id="2789670at2759"/>
<evidence type="ECO:0000313" key="11">
    <source>
        <dbReference type="EMBL" id="KAF9508841.1"/>
    </source>
</evidence>
<comment type="similarity">
    <text evidence="3 10">Belongs to the cytochrome P450 family.</text>
</comment>
<dbReference type="EMBL" id="MU129049">
    <property type="protein sequence ID" value="KAF9508841.1"/>
    <property type="molecule type" value="Genomic_DNA"/>
</dbReference>
<dbReference type="AlphaFoldDB" id="A0A9P6ANA4"/>
<dbReference type="PANTHER" id="PTHR46300:SF7">
    <property type="entry name" value="P450, PUTATIVE (EUROFUNG)-RELATED"/>
    <property type="match status" value="1"/>
</dbReference>
<keyword evidence="5 9" id="KW-0479">Metal-binding</keyword>
<name>A0A9P6ANA4_9AGAM</name>
<keyword evidence="12" id="KW-1185">Reference proteome</keyword>
<feature type="binding site" description="axial binding residue" evidence="9">
    <location>
        <position position="454"/>
    </location>
    <ligand>
        <name>heme</name>
        <dbReference type="ChEBI" id="CHEBI:30413"/>
    </ligand>
    <ligandPart>
        <name>Fe</name>
        <dbReference type="ChEBI" id="CHEBI:18248"/>
    </ligandPart>
</feature>
<dbReference type="Gene3D" id="1.10.630.10">
    <property type="entry name" value="Cytochrome P450"/>
    <property type="match status" value="1"/>
</dbReference>
<proteinExistence type="inferred from homology"/>
<keyword evidence="6 10" id="KW-0560">Oxidoreductase</keyword>
<dbReference type="CDD" id="cd11065">
    <property type="entry name" value="CYP64-like"/>
    <property type="match status" value="1"/>
</dbReference>
<dbReference type="InterPro" id="IPR050364">
    <property type="entry name" value="Cytochrome_P450_fung"/>
</dbReference>
<evidence type="ECO:0000256" key="2">
    <source>
        <dbReference type="ARBA" id="ARBA00005179"/>
    </source>
</evidence>
<evidence type="ECO:0000256" key="3">
    <source>
        <dbReference type="ARBA" id="ARBA00010617"/>
    </source>
</evidence>